<dbReference type="KEGG" id="gqu:AWC35_01695"/>
<evidence type="ECO:0000259" key="1">
    <source>
        <dbReference type="Pfam" id="PF22726"/>
    </source>
</evidence>
<accession>A0A250AWH1</accession>
<dbReference type="InterPro" id="IPR054732">
    <property type="entry name" value="NCAB2"/>
</dbReference>
<gene>
    <name evidence="2" type="ORF">AWC35_01695</name>
</gene>
<reference evidence="2 3" key="1">
    <citation type="submission" date="2016-01" db="EMBL/GenBank/DDBJ databases">
        <authorList>
            <person name="Oliw E.H."/>
        </authorList>
    </citation>
    <scope>NUCLEOTIDE SEQUENCE [LARGE SCALE GENOMIC DNA]</scope>
    <source>
        <strain evidence="2 3">FRB97</strain>
    </source>
</reference>
<organism evidence="2 3">
    <name type="scientific">Gibbsiella quercinecans</name>
    <dbReference type="NCBI Taxonomy" id="929813"/>
    <lineage>
        <taxon>Bacteria</taxon>
        <taxon>Pseudomonadati</taxon>
        <taxon>Pseudomonadota</taxon>
        <taxon>Gammaproteobacteria</taxon>
        <taxon>Enterobacterales</taxon>
        <taxon>Yersiniaceae</taxon>
        <taxon>Gibbsiella</taxon>
    </lineage>
</organism>
<protein>
    <recommendedName>
        <fullName evidence="1">NACHT C-terminal Alpha/Beta 2 domain-containing protein</fullName>
    </recommendedName>
</protein>
<dbReference type="Gene3D" id="3.40.50.300">
    <property type="entry name" value="P-loop containing nucleotide triphosphate hydrolases"/>
    <property type="match status" value="1"/>
</dbReference>
<dbReference type="InterPro" id="IPR027417">
    <property type="entry name" value="P-loop_NTPase"/>
</dbReference>
<keyword evidence="3" id="KW-1185">Reference proteome</keyword>
<evidence type="ECO:0000313" key="2">
    <source>
        <dbReference type="EMBL" id="ATA18166.1"/>
    </source>
</evidence>
<evidence type="ECO:0000313" key="3">
    <source>
        <dbReference type="Proteomes" id="UP000217182"/>
    </source>
</evidence>
<sequence>MAKNNRDDFSERTKLQIAKRVGWLCSFPMCRKWTVGATSDGESEINIGTAAHICAAAPGGPRYDGNMSPEERSSAKNGMWMCRDHGKAIDSSDPEFTVEKLLKWKREAEIEAWKRVLHSDVVRGTGGCADTEVVMRARVAAVNDLEVFRRTHKWPGSSVALMLDIQGLDEPVITSAIAGMAIRLDDLILVAGPGMGKTTTLFQIAESMLTTNLGTPLVVSLGDWATENTTILDSILKRPAFRDVSEDDLRKVANHPGVVLLLDGWNELDASARTRARTQITRLKAELPELSFIISTRKQSRDIPFEGTHVTLLPLNQDQQIQIAVALRGNYGKRILDQAWRTAGLRELVTIPLYLMALTSLPENAPVPTTKEQILRHFVEAHEKEASHAEALYSGTYGFQQNYMKGLAEVATRVVNSTIVDFSARKSISDTATLLVDSGQIAIKPQPEIVLDVLVSNHVLMRTGNTPGYSFQHQQFQEWYASHLVERRLIADINARETREALKAEVFNYPRWEEAILFAIERMAYSDAKQQVICSKAIIAAFEVDPILAAEMIFRSTDDVWSQISTVIQNLVAHWHVPGTVDRAVRFMITSGRPEFLDYVWPLISDEDEQISLHALRNCRIFRTSIFGEAAGEIINTLSPRMRSLLLSEIASRSGIDGLDLAVSIAKNDPDSQVQVSVIDALVFRRADLHVAEMLREVNSTILDLIVSKGVADEIQDENVREILATAHKRQEMQAVSPSNRLRALIATENTEDDYAELVGIISTMEIESNEEQLIDKLHRSYPQTVAEGLLERVRAGRSLCTSVGAILASARFTLEDEMLVNLVLVNPEDYDARANAAASVLGPGAVGHLIDVLADLELCNQAEGKYEESKWKRYQGLRTRIGSAQGSSLVDAILKRAVPAEDRLIELFTDLLLSHPNGEESYSRSFDADTILVIQRLFEEWANRMLASKKAKRRVKARVAMLASLAPSVKQLPLLKQLLDDNLQRYREFRKEAETAGWRPCEAVNEARTPMLNEYQSAFQTIQSPETTAIMQTYLCDKYFGALAARVLAEQWRTLNAPSSGKRFLSGVDFSNVKAKHMALTHSPDETSLEAEAIFNAIDQLITQDATSEQKQLAVELGIIASQLPHGRRDDVIKTLIAVAPRQIRADLLTSIVLSGDGIDTKVVVESTVELIEAAIAEPWILSEGQGYQLKAWLRLLPFMKEPEEALSVIRSLPASYRDPYFLEEMVRGFCHSPSPYAEDALFKLAEENTSLYANYHWRTTALRLETLSSVHRIIDLTAQGVFESRSSDNWHFEKILGNLLEIHSGLRAYIYGLLIDGPISPGLEALARIIAQSPDEEGVLLLLNFERSLNRRFMDWRTINKMITQDIPSETWQGTFEIVPVPAGSLRMKLFELVTDGGPDDVAAYWMRKIDCSRDEYGIPEDEPRHPDIASGRPWPVSLALLDV</sequence>
<dbReference type="SUPFAM" id="SSF52540">
    <property type="entry name" value="P-loop containing nucleoside triphosphate hydrolases"/>
    <property type="match status" value="1"/>
</dbReference>
<dbReference type="Pfam" id="PF22726">
    <property type="entry name" value="NCAB2"/>
    <property type="match status" value="1"/>
</dbReference>
<dbReference type="EMBL" id="CP014136">
    <property type="protein sequence ID" value="ATA18166.1"/>
    <property type="molecule type" value="Genomic_DNA"/>
</dbReference>
<dbReference type="RefSeq" id="WP_095844759.1">
    <property type="nucleotide sequence ID" value="NZ_CP014136.1"/>
</dbReference>
<proteinExistence type="predicted"/>
<dbReference type="Proteomes" id="UP000217182">
    <property type="component" value="Chromosome"/>
</dbReference>
<dbReference type="OrthoDB" id="9052589at2"/>
<name>A0A250AWH1_9GAMM</name>
<feature type="domain" description="NACHT C-terminal Alpha/Beta 2" evidence="1">
    <location>
        <begin position="1360"/>
        <end position="1438"/>
    </location>
</feature>